<name>A0A318LPU3_9PSEU</name>
<protein>
    <recommendedName>
        <fullName evidence="3">Gluconate 2-dehydrogenase subunit 3 family protein</fullName>
    </recommendedName>
</protein>
<sequence length="163" mass="17825">MTTSPESSGLDQTVLTDEEREAVYLIGETLIPEGGSGPSADQAAVATQFIDRFFELRPDLHSGFRELLAEADLKRPREWCERLERQRPADFSTLTFVIAGAYLLSPKARGWLKYEGQVGEYQDGSPQPEYAEGGLLDPVIARGPIYRATTWTRDGTGGAAATG</sequence>
<keyword evidence="2" id="KW-1185">Reference proteome</keyword>
<evidence type="ECO:0000313" key="2">
    <source>
        <dbReference type="Proteomes" id="UP000247892"/>
    </source>
</evidence>
<evidence type="ECO:0000313" key="1">
    <source>
        <dbReference type="EMBL" id="PXY21587.1"/>
    </source>
</evidence>
<gene>
    <name evidence="1" type="ORF">BA062_32285</name>
</gene>
<organism evidence="1 2">
    <name type="scientific">Prauserella flavalba</name>
    <dbReference type="NCBI Taxonomy" id="1477506"/>
    <lineage>
        <taxon>Bacteria</taxon>
        <taxon>Bacillati</taxon>
        <taxon>Actinomycetota</taxon>
        <taxon>Actinomycetes</taxon>
        <taxon>Pseudonocardiales</taxon>
        <taxon>Pseudonocardiaceae</taxon>
        <taxon>Prauserella</taxon>
    </lineage>
</organism>
<proteinExistence type="predicted"/>
<dbReference type="Proteomes" id="UP000247892">
    <property type="component" value="Unassembled WGS sequence"/>
</dbReference>
<comment type="caution">
    <text evidence="1">The sequence shown here is derived from an EMBL/GenBank/DDBJ whole genome shotgun (WGS) entry which is preliminary data.</text>
</comment>
<dbReference type="OrthoDB" id="8447184at2"/>
<dbReference type="AlphaFoldDB" id="A0A318LPU3"/>
<reference evidence="1 2" key="1">
    <citation type="submission" date="2016-07" db="EMBL/GenBank/DDBJ databases">
        <title>Draft genome sequence of Prauserella sp. YIM 121212, isolated from alkaline soil.</title>
        <authorList>
            <person name="Ruckert C."/>
            <person name="Albersmeier A."/>
            <person name="Jiang C.-L."/>
            <person name="Jiang Y."/>
            <person name="Kalinowski J."/>
            <person name="Schneider O."/>
            <person name="Winkler A."/>
            <person name="Zotchev S.B."/>
        </authorList>
    </citation>
    <scope>NUCLEOTIDE SEQUENCE [LARGE SCALE GENOMIC DNA]</scope>
    <source>
        <strain evidence="1 2">YIM 121212</strain>
    </source>
</reference>
<dbReference type="RefSeq" id="WP_110343018.1">
    <property type="nucleotide sequence ID" value="NZ_JBHVKT010000007.1"/>
</dbReference>
<accession>A0A318LPU3</accession>
<evidence type="ECO:0008006" key="3">
    <source>
        <dbReference type="Google" id="ProtNLM"/>
    </source>
</evidence>
<dbReference type="EMBL" id="MASU01000015">
    <property type="protein sequence ID" value="PXY21587.1"/>
    <property type="molecule type" value="Genomic_DNA"/>
</dbReference>